<proteinExistence type="predicted"/>
<feature type="transmembrane region" description="Helical" evidence="1">
    <location>
        <begin position="7"/>
        <end position="25"/>
    </location>
</feature>
<sequence length="127" mass="13174">MLFGGPVGALTGFFGHMVSAMLSGFPLSLPLHIGVALEMAVICYITGVLAKDGGKKVALAAVLAFVLNGFVSPAILIVWPGLGMGAYLTYLLPLALASGVNAFFALALYYPIQKAKEKMAAVKNEKG</sequence>
<gene>
    <name evidence="2" type="ORF">SDC9_193089</name>
</gene>
<feature type="transmembrane region" description="Helical" evidence="1">
    <location>
        <begin position="57"/>
        <end position="81"/>
    </location>
</feature>
<keyword evidence="1" id="KW-0472">Membrane</keyword>
<comment type="caution">
    <text evidence="2">The sequence shown here is derived from an EMBL/GenBank/DDBJ whole genome shotgun (WGS) entry which is preliminary data.</text>
</comment>
<dbReference type="EMBL" id="VSSQ01105500">
    <property type="protein sequence ID" value="MPN45522.1"/>
    <property type="molecule type" value="Genomic_DNA"/>
</dbReference>
<keyword evidence="1" id="KW-1133">Transmembrane helix</keyword>
<feature type="transmembrane region" description="Helical" evidence="1">
    <location>
        <begin position="87"/>
        <end position="110"/>
    </location>
</feature>
<feature type="transmembrane region" description="Helical" evidence="1">
    <location>
        <begin position="31"/>
        <end position="50"/>
    </location>
</feature>
<name>A0A645I425_9ZZZZ</name>
<organism evidence="2">
    <name type="scientific">bioreactor metagenome</name>
    <dbReference type="NCBI Taxonomy" id="1076179"/>
    <lineage>
        <taxon>unclassified sequences</taxon>
        <taxon>metagenomes</taxon>
        <taxon>ecological metagenomes</taxon>
    </lineage>
</organism>
<keyword evidence="1" id="KW-0812">Transmembrane</keyword>
<evidence type="ECO:0000256" key="1">
    <source>
        <dbReference type="SAM" id="Phobius"/>
    </source>
</evidence>
<evidence type="ECO:0008006" key="3">
    <source>
        <dbReference type="Google" id="ProtNLM"/>
    </source>
</evidence>
<dbReference type="AlphaFoldDB" id="A0A645I425"/>
<accession>A0A645I425</accession>
<reference evidence="2" key="1">
    <citation type="submission" date="2019-08" db="EMBL/GenBank/DDBJ databases">
        <authorList>
            <person name="Kucharzyk K."/>
            <person name="Murdoch R.W."/>
            <person name="Higgins S."/>
            <person name="Loffler F."/>
        </authorList>
    </citation>
    <scope>NUCLEOTIDE SEQUENCE</scope>
</reference>
<evidence type="ECO:0000313" key="2">
    <source>
        <dbReference type="EMBL" id="MPN45522.1"/>
    </source>
</evidence>
<dbReference type="Gene3D" id="1.10.1760.20">
    <property type="match status" value="1"/>
</dbReference>
<protein>
    <recommendedName>
        <fullName evidence="3">ECF transporter S component</fullName>
    </recommendedName>
</protein>